<feature type="compositionally biased region" description="Basic and acidic residues" evidence="2">
    <location>
        <begin position="297"/>
        <end position="322"/>
    </location>
</feature>
<evidence type="ECO:0000256" key="2">
    <source>
        <dbReference type="SAM" id="MobiDB-lite"/>
    </source>
</evidence>
<protein>
    <recommendedName>
        <fullName evidence="3">Rho-GAP domain-containing protein</fullName>
    </recommendedName>
</protein>
<dbReference type="SMART" id="SM00324">
    <property type="entry name" value="RhoGAP"/>
    <property type="match status" value="1"/>
</dbReference>
<dbReference type="GO" id="GO:0007264">
    <property type="term" value="P:small GTPase-mediated signal transduction"/>
    <property type="evidence" value="ECO:0007669"/>
    <property type="project" value="TreeGrafter"/>
</dbReference>
<feature type="domain" description="Rho-GAP" evidence="3">
    <location>
        <begin position="78"/>
        <end position="271"/>
    </location>
</feature>
<dbReference type="Pfam" id="PF00620">
    <property type="entry name" value="RhoGAP"/>
    <property type="match status" value="1"/>
</dbReference>
<dbReference type="EMBL" id="CAJPIZ010005354">
    <property type="protein sequence ID" value="CAG2108521.1"/>
    <property type="molecule type" value="Genomic_DNA"/>
</dbReference>
<dbReference type="InterPro" id="IPR051576">
    <property type="entry name" value="PX-Rho_GAP"/>
</dbReference>
<dbReference type="SUPFAM" id="SSF48350">
    <property type="entry name" value="GTPase activation domain, GAP"/>
    <property type="match status" value="1"/>
</dbReference>
<dbReference type="Gene3D" id="1.10.555.10">
    <property type="entry name" value="Rho GTPase activation protein"/>
    <property type="match status" value="1"/>
</dbReference>
<sequence length="394" mass="45202">MKEYCVQRISNSLESFSLLTTCGGRQDDSEDDDWRRHTSFRKKKDSRISAFFHKWRQNRIQSEATPPTTPTTTLVFGTDLCEHLFDQKTQIPEVLRFCIEFIEKNGIINGIYRLSGISSEIQKLRQIFDRKEIPEFDHKDVHCVSSLLKLYFRSLPNPLLTFHLYDAFVVAIRETTPSSSRRLSQIRRLVARLPPPHARTLAALVRHLNLVSKEWPKTGMNAKNLAIVWAPNLLRSRDLENRLGADLAALQVIGIQAVLTEYLIDNYDHVFALKEPNARNVTSGHHVFANSLSGSRDASHCRERRTEAQTQNRETEEREKTTIETNVRIEAFADASQNSCQQMEANRAKSRHETTGDDTCAHTASAQCGRDATDDDDTEDHCFENKVRKQEKDF</sequence>
<dbReference type="PANTHER" id="PTHR15729:SF10">
    <property type="entry name" value="GTPASE-ACTIVATING PROTEIN CDGAPR"/>
    <property type="match status" value="1"/>
</dbReference>
<feature type="compositionally biased region" description="Polar residues" evidence="2">
    <location>
        <begin position="335"/>
        <end position="344"/>
    </location>
</feature>
<feature type="region of interest" description="Disordered" evidence="2">
    <location>
        <begin position="335"/>
        <end position="362"/>
    </location>
</feature>
<evidence type="ECO:0000259" key="3">
    <source>
        <dbReference type="PROSITE" id="PS50238"/>
    </source>
</evidence>
<keyword evidence="5" id="KW-1185">Reference proteome</keyword>
<reference evidence="4" key="1">
    <citation type="submission" date="2020-11" db="EMBL/GenBank/DDBJ databases">
        <authorList>
            <person name="Tran Van P."/>
        </authorList>
    </citation>
    <scope>NUCLEOTIDE SEQUENCE</scope>
</reference>
<organism evidence="4">
    <name type="scientific">Medioppia subpectinata</name>
    <dbReference type="NCBI Taxonomy" id="1979941"/>
    <lineage>
        <taxon>Eukaryota</taxon>
        <taxon>Metazoa</taxon>
        <taxon>Ecdysozoa</taxon>
        <taxon>Arthropoda</taxon>
        <taxon>Chelicerata</taxon>
        <taxon>Arachnida</taxon>
        <taxon>Acari</taxon>
        <taxon>Acariformes</taxon>
        <taxon>Sarcoptiformes</taxon>
        <taxon>Oribatida</taxon>
        <taxon>Brachypylina</taxon>
        <taxon>Oppioidea</taxon>
        <taxon>Oppiidae</taxon>
        <taxon>Medioppia</taxon>
    </lineage>
</organism>
<evidence type="ECO:0000313" key="4">
    <source>
        <dbReference type="EMBL" id="CAD7628091.1"/>
    </source>
</evidence>
<evidence type="ECO:0000313" key="5">
    <source>
        <dbReference type="Proteomes" id="UP000759131"/>
    </source>
</evidence>
<feature type="region of interest" description="Disordered" evidence="2">
    <location>
        <begin position="291"/>
        <end position="322"/>
    </location>
</feature>
<accession>A0A7R9KU63</accession>
<dbReference type="PANTHER" id="PTHR15729">
    <property type="entry name" value="CDC42 GTPASE-ACTIVATING PROTEIN"/>
    <property type="match status" value="1"/>
</dbReference>
<dbReference type="GO" id="GO:0005096">
    <property type="term" value="F:GTPase activator activity"/>
    <property type="evidence" value="ECO:0007669"/>
    <property type="project" value="UniProtKB-KW"/>
</dbReference>
<dbReference type="PROSITE" id="PS50238">
    <property type="entry name" value="RHOGAP"/>
    <property type="match status" value="1"/>
</dbReference>
<evidence type="ECO:0000256" key="1">
    <source>
        <dbReference type="ARBA" id="ARBA00022468"/>
    </source>
</evidence>
<dbReference type="AlphaFoldDB" id="A0A7R9KU63"/>
<gene>
    <name evidence="4" type="ORF">OSB1V03_LOCUS8513</name>
</gene>
<proteinExistence type="predicted"/>
<keyword evidence="1" id="KW-0343">GTPase activation</keyword>
<dbReference type="EMBL" id="OC859929">
    <property type="protein sequence ID" value="CAD7628091.1"/>
    <property type="molecule type" value="Genomic_DNA"/>
</dbReference>
<dbReference type="InterPro" id="IPR008936">
    <property type="entry name" value="Rho_GTPase_activation_prot"/>
</dbReference>
<name>A0A7R9KU63_9ACAR</name>
<dbReference type="OrthoDB" id="5873004at2759"/>
<dbReference type="Proteomes" id="UP000759131">
    <property type="component" value="Unassembled WGS sequence"/>
</dbReference>
<dbReference type="InterPro" id="IPR000198">
    <property type="entry name" value="RhoGAP_dom"/>
</dbReference>